<dbReference type="GO" id="GO:0005737">
    <property type="term" value="C:cytoplasm"/>
    <property type="evidence" value="ECO:0007669"/>
    <property type="project" value="UniProtKB-SubCell"/>
</dbReference>
<evidence type="ECO:0000256" key="7">
    <source>
        <dbReference type="ARBA" id="ARBA00022723"/>
    </source>
</evidence>
<dbReference type="Pfam" id="PF01546">
    <property type="entry name" value="Peptidase_M20"/>
    <property type="match status" value="1"/>
</dbReference>
<dbReference type="PANTHER" id="PTHR43808:SF1">
    <property type="entry name" value="ACETYLORNITHINE DEACETYLASE"/>
    <property type="match status" value="1"/>
</dbReference>
<evidence type="ECO:0000256" key="2">
    <source>
        <dbReference type="ARBA" id="ARBA00004496"/>
    </source>
</evidence>
<dbReference type="InterPro" id="IPR001261">
    <property type="entry name" value="ArgE/DapE_CS"/>
</dbReference>
<evidence type="ECO:0000313" key="13">
    <source>
        <dbReference type="Proteomes" id="UP000243745"/>
    </source>
</evidence>
<evidence type="ECO:0000256" key="6">
    <source>
        <dbReference type="ARBA" id="ARBA00022605"/>
    </source>
</evidence>
<dbReference type="AlphaFoldDB" id="A0A662ZF23"/>
<keyword evidence="8" id="KW-0378">Hydrolase</keyword>
<dbReference type="OrthoDB" id="3665926at2"/>
<dbReference type="Gene3D" id="3.30.70.360">
    <property type="match status" value="1"/>
</dbReference>
<proteinExistence type="inferred from homology"/>
<dbReference type="GO" id="GO:0008777">
    <property type="term" value="F:acetylornithine deacetylase activity"/>
    <property type="evidence" value="ECO:0007669"/>
    <property type="project" value="TreeGrafter"/>
</dbReference>
<evidence type="ECO:0000256" key="10">
    <source>
        <dbReference type="ARBA" id="ARBA00023285"/>
    </source>
</evidence>
<dbReference type="GO" id="GO:0006526">
    <property type="term" value="P:L-arginine biosynthetic process"/>
    <property type="evidence" value="ECO:0007669"/>
    <property type="project" value="UniProtKB-KW"/>
</dbReference>
<sequence length="379" mass="42086">MAADFIDFYRKLISINSISSEIPEQDISNEEVIDFLNDYLTDKGFVTKKLPVKNSRNKYNLIAKIGSGAGGLALCGHTDTVPCDEGKWLSNPFELTERDNRLYGLGVIDMKGFFAFVYNVIENIELSALKKPLYVIATGDEETNMGGAISLQEQFSDKPDLMIIGEPTSMVPVIMHKGHVVQGVRVKGKGGHSSNPDAGTNAIKIMHEVVGGLLNLEKELKERYHEELFQIPYPTSNIGKISGGDAPNRICENCELLFDIRPIPGHGVEEMMKLTREVLQPVLNKYPQNIELFVPYEPTEPFGGKISDETVKYLEEVTGKNAVAVNYATEATYYQNISETVVLGPGSIDMAHQPNEYLDMDEIAPAQDILLSIVKRYCM</sequence>
<reference evidence="12 13" key="1">
    <citation type="submission" date="2016-10" db="EMBL/GenBank/DDBJ databases">
        <authorList>
            <person name="Varghese N."/>
            <person name="Submissions S."/>
        </authorList>
    </citation>
    <scope>NUCLEOTIDE SEQUENCE [LARGE SCALE GENOMIC DNA]</scope>
    <source>
        <strain evidence="12 13">DSM 1361</strain>
    </source>
</reference>
<keyword evidence="7" id="KW-0479">Metal-binding</keyword>
<evidence type="ECO:0000256" key="3">
    <source>
        <dbReference type="ARBA" id="ARBA00005691"/>
    </source>
</evidence>
<dbReference type="Gene3D" id="3.40.630.10">
    <property type="entry name" value="Zn peptidases"/>
    <property type="match status" value="1"/>
</dbReference>
<dbReference type="FunFam" id="3.30.70.360:FF:000003">
    <property type="entry name" value="Acetylornithine deacetylase"/>
    <property type="match status" value="1"/>
</dbReference>
<dbReference type="CDD" id="cd03894">
    <property type="entry name" value="M20_ArgE"/>
    <property type="match status" value="1"/>
</dbReference>
<dbReference type="EMBL" id="FOXF01000005">
    <property type="protein sequence ID" value="SFP11993.1"/>
    <property type="molecule type" value="Genomic_DNA"/>
</dbReference>
<dbReference type="InterPro" id="IPR050072">
    <property type="entry name" value="Peptidase_M20A"/>
</dbReference>
<dbReference type="Proteomes" id="UP000243745">
    <property type="component" value="Unassembled WGS sequence"/>
</dbReference>
<dbReference type="Pfam" id="PF07687">
    <property type="entry name" value="M20_dimer"/>
    <property type="match status" value="1"/>
</dbReference>
<evidence type="ECO:0000256" key="4">
    <source>
        <dbReference type="ARBA" id="ARBA00022490"/>
    </source>
</evidence>
<feature type="domain" description="Peptidase M20 dimerisation" evidence="11">
    <location>
        <begin position="175"/>
        <end position="286"/>
    </location>
</feature>
<dbReference type="GO" id="GO:0046872">
    <property type="term" value="F:metal ion binding"/>
    <property type="evidence" value="ECO:0007669"/>
    <property type="project" value="UniProtKB-KW"/>
</dbReference>
<evidence type="ECO:0000259" key="11">
    <source>
        <dbReference type="Pfam" id="PF07687"/>
    </source>
</evidence>
<keyword evidence="10" id="KW-0170">Cobalt</keyword>
<keyword evidence="6" id="KW-0028">Amino-acid biosynthesis</keyword>
<dbReference type="InterPro" id="IPR036264">
    <property type="entry name" value="Bact_exopeptidase_dim_dom"/>
</dbReference>
<dbReference type="InterPro" id="IPR002933">
    <property type="entry name" value="Peptidase_M20"/>
</dbReference>
<keyword evidence="5" id="KW-0055">Arginine biosynthesis</keyword>
<comment type="cofactor">
    <cofactor evidence="1">
        <name>Zn(2+)</name>
        <dbReference type="ChEBI" id="CHEBI:29105"/>
    </cofactor>
</comment>
<keyword evidence="9" id="KW-0862">Zinc</keyword>
<evidence type="ECO:0000256" key="8">
    <source>
        <dbReference type="ARBA" id="ARBA00022801"/>
    </source>
</evidence>
<gene>
    <name evidence="12" type="ORF">SAMN02910344_00483</name>
</gene>
<organism evidence="12 13">
    <name type="scientific">Ruminobacter amylophilus</name>
    <dbReference type="NCBI Taxonomy" id="867"/>
    <lineage>
        <taxon>Bacteria</taxon>
        <taxon>Pseudomonadati</taxon>
        <taxon>Pseudomonadota</taxon>
        <taxon>Gammaproteobacteria</taxon>
        <taxon>Aeromonadales</taxon>
        <taxon>Succinivibrionaceae</taxon>
        <taxon>Ruminobacter</taxon>
    </lineage>
</organism>
<dbReference type="SUPFAM" id="SSF55031">
    <property type="entry name" value="Bacterial exopeptidase dimerisation domain"/>
    <property type="match status" value="1"/>
</dbReference>
<comment type="subcellular location">
    <subcellularLocation>
        <location evidence="2">Cytoplasm</location>
    </subcellularLocation>
</comment>
<dbReference type="SUPFAM" id="SSF53187">
    <property type="entry name" value="Zn-dependent exopeptidases"/>
    <property type="match status" value="1"/>
</dbReference>
<keyword evidence="13" id="KW-1185">Reference proteome</keyword>
<dbReference type="InterPro" id="IPR011650">
    <property type="entry name" value="Peptidase_M20_dimer"/>
</dbReference>
<evidence type="ECO:0000313" key="12">
    <source>
        <dbReference type="EMBL" id="SFP11993.1"/>
    </source>
</evidence>
<evidence type="ECO:0000256" key="5">
    <source>
        <dbReference type="ARBA" id="ARBA00022571"/>
    </source>
</evidence>
<name>A0A662ZF23_9GAMM</name>
<evidence type="ECO:0000256" key="1">
    <source>
        <dbReference type="ARBA" id="ARBA00001947"/>
    </source>
</evidence>
<protein>
    <submittedName>
        <fullName evidence="12">Acetylornithine deacetylase</fullName>
    </submittedName>
</protein>
<dbReference type="NCBIfam" id="TIGR01892">
    <property type="entry name" value="AcOrn-deacetyl"/>
    <property type="match status" value="1"/>
</dbReference>
<dbReference type="PROSITE" id="PS00758">
    <property type="entry name" value="ARGE_DAPE_CPG2_1"/>
    <property type="match status" value="1"/>
</dbReference>
<dbReference type="NCBIfam" id="NF003474">
    <property type="entry name" value="PRK05111.1"/>
    <property type="match status" value="1"/>
</dbReference>
<keyword evidence="4" id="KW-0963">Cytoplasm</keyword>
<accession>A0A662ZF23</accession>
<dbReference type="PANTHER" id="PTHR43808">
    <property type="entry name" value="ACETYLORNITHINE DEACETYLASE"/>
    <property type="match status" value="1"/>
</dbReference>
<comment type="similarity">
    <text evidence="3">Belongs to the peptidase M20A family. ArgE subfamily.</text>
</comment>
<dbReference type="InterPro" id="IPR010169">
    <property type="entry name" value="AcOrn-deacetyl"/>
</dbReference>
<evidence type="ECO:0000256" key="9">
    <source>
        <dbReference type="ARBA" id="ARBA00022833"/>
    </source>
</evidence>
<dbReference type="RefSeq" id="WP_093140608.1">
    <property type="nucleotide sequence ID" value="NZ_FOXF01000005.1"/>
</dbReference>